<dbReference type="PROSITE" id="PS01230">
    <property type="entry name" value="TRMA_1"/>
    <property type="match status" value="1"/>
</dbReference>
<protein>
    <recommendedName>
        <fullName evidence="9">23S rRNA (uracil(1939)-C(5))-methyltransferase RlmD</fullName>
        <ecNumber evidence="9">2.1.1.190</ecNumber>
    </recommendedName>
    <alternativeName>
        <fullName evidence="9">23S rRNA(m5U1939)-methyltransferase</fullName>
    </alternativeName>
</protein>
<dbReference type="InterPro" id="IPR002792">
    <property type="entry name" value="TRAM_dom"/>
</dbReference>
<feature type="binding site" evidence="9">
    <location>
        <position position="164"/>
    </location>
    <ligand>
        <name>[4Fe-4S] cluster</name>
        <dbReference type="ChEBI" id="CHEBI:49883"/>
    </ligand>
</feature>
<feature type="binding site" evidence="9 10">
    <location>
        <position position="370"/>
    </location>
    <ligand>
        <name>S-adenosyl-L-methionine</name>
        <dbReference type="ChEBI" id="CHEBI:59789"/>
    </ligand>
</feature>
<dbReference type="PROSITE" id="PS01231">
    <property type="entry name" value="TRMA_2"/>
    <property type="match status" value="1"/>
</dbReference>
<dbReference type="EC" id="2.1.1.190" evidence="9"/>
<feature type="binding site" evidence="9">
    <location>
        <position position="348"/>
    </location>
    <ligand>
        <name>S-adenosyl-L-methionine</name>
        <dbReference type="ChEBI" id="CHEBI:59789"/>
    </ligand>
</feature>
<keyword evidence="14" id="KW-1185">Reference proteome</keyword>
<dbReference type="Gene3D" id="2.40.50.1070">
    <property type="match status" value="1"/>
</dbReference>
<dbReference type="GO" id="GO:0005506">
    <property type="term" value="F:iron ion binding"/>
    <property type="evidence" value="ECO:0007669"/>
    <property type="project" value="UniProtKB-UniRule"/>
</dbReference>
<feature type="binding site" evidence="9">
    <location>
        <position position="305"/>
    </location>
    <ligand>
        <name>S-adenosyl-L-methionine</name>
        <dbReference type="ChEBI" id="CHEBI:59789"/>
    </ligand>
</feature>
<keyword evidence="1 9" id="KW-0004">4Fe-4S</keyword>
<dbReference type="HAMAP" id="MF_01010">
    <property type="entry name" value="23SrRNA_methyltr_RlmD"/>
    <property type="match status" value="1"/>
</dbReference>
<evidence type="ECO:0000256" key="9">
    <source>
        <dbReference type="HAMAP-Rule" id="MF_01010"/>
    </source>
</evidence>
<evidence type="ECO:0000256" key="10">
    <source>
        <dbReference type="PROSITE-ProRule" id="PRU01024"/>
    </source>
</evidence>
<evidence type="ECO:0000256" key="8">
    <source>
        <dbReference type="ARBA" id="ARBA00023014"/>
    </source>
</evidence>
<dbReference type="GO" id="GO:0070475">
    <property type="term" value="P:rRNA base methylation"/>
    <property type="evidence" value="ECO:0007669"/>
    <property type="project" value="TreeGrafter"/>
</dbReference>
<feature type="active site" evidence="11">
    <location>
        <position position="396"/>
    </location>
</feature>
<feature type="domain" description="TRAM" evidence="12">
    <location>
        <begin position="5"/>
        <end position="63"/>
    </location>
</feature>
<dbReference type="SUPFAM" id="SSF53335">
    <property type="entry name" value="S-adenosyl-L-methionine-dependent methyltransferases"/>
    <property type="match status" value="1"/>
</dbReference>
<dbReference type="GO" id="GO:0070041">
    <property type="term" value="F:rRNA (uridine-C5-)-methyltransferase activity"/>
    <property type="evidence" value="ECO:0007669"/>
    <property type="project" value="UniProtKB-UniRule"/>
</dbReference>
<dbReference type="EMBL" id="CP054490">
    <property type="protein sequence ID" value="QKQ23805.1"/>
    <property type="molecule type" value="Genomic_DNA"/>
</dbReference>
<dbReference type="PROSITE" id="PS51687">
    <property type="entry name" value="SAM_MT_RNA_M5U"/>
    <property type="match status" value="1"/>
</dbReference>
<dbReference type="InterPro" id="IPR010280">
    <property type="entry name" value="U5_MeTrfase_fam"/>
</dbReference>
<evidence type="ECO:0000256" key="7">
    <source>
        <dbReference type="ARBA" id="ARBA00023004"/>
    </source>
</evidence>
<dbReference type="CDD" id="cd02440">
    <property type="entry name" value="AdoMet_MTases"/>
    <property type="match status" value="1"/>
</dbReference>
<gene>
    <name evidence="9 13" type="primary">rlmD</name>
    <name evidence="13" type="ORF">HUE58_01050</name>
</gene>
<keyword evidence="6 9" id="KW-0479">Metal-binding</keyword>
<dbReference type="RefSeq" id="WP_174605245.1">
    <property type="nucleotide sequence ID" value="NZ_CP054490.1"/>
</dbReference>
<keyword evidence="5 9" id="KW-0949">S-adenosyl-L-methionine</keyword>
<dbReference type="KEGG" id="reo:HUE58_01050"/>
<feature type="binding site" evidence="9">
    <location>
        <position position="85"/>
    </location>
    <ligand>
        <name>[4Fe-4S] cluster</name>
        <dbReference type="ChEBI" id="CHEBI:49883"/>
    </ligand>
</feature>
<feature type="binding site" evidence="9 10">
    <location>
        <position position="321"/>
    </location>
    <ligand>
        <name>S-adenosyl-L-methionine</name>
        <dbReference type="ChEBI" id="CHEBI:59789"/>
    </ligand>
</feature>
<comment type="similarity">
    <text evidence="9">Belongs to the class I-like SAM-binding methyltransferase superfamily. RNA M5U methyltransferase family. RlmD subfamily.</text>
</comment>
<name>A0A6N0HNC5_9GAMM</name>
<dbReference type="InterPro" id="IPR030390">
    <property type="entry name" value="MeTrfase_TrmA_AS"/>
</dbReference>
<dbReference type="GO" id="GO:0003723">
    <property type="term" value="F:RNA binding"/>
    <property type="evidence" value="ECO:0007669"/>
    <property type="project" value="InterPro"/>
</dbReference>
<feature type="active site" description="Nucleophile" evidence="9 10">
    <location>
        <position position="396"/>
    </location>
</feature>
<dbReference type="PANTHER" id="PTHR11061">
    <property type="entry name" value="RNA M5U METHYLTRANSFERASE"/>
    <property type="match status" value="1"/>
</dbReference>
<dbReference type="InterPro" id="IPR012340">
    <property type="entry name" value="NA-bd_OB-fold"/>
</dbReference>
<dbReference type="InterPro" id="IPR030391">
    <property type="entry name" value="MeTrfase_TrmA_CS"/>
</dbReference>
<evidence type="ECO:0000259" key="12">
    <source>
        <dbReference type="PROSITE" id="PS50926"/>
    </source>
</evidence>
<keyword evidence="8 9" id="KW-0411">Iron-sulfur</keyword>
<evidence type="ECO:0000256" key="3">
    <source>
        <dbReference type="ARBA" id="ARBA00022603"/>
    </source>
</evidence>
<evidence type="ECO:0000256" key="1">
    <source>
        <dbReference type="ARBA" id="ARBA00022485"/>
    </source>
</evidence>
<feature type="binding site" evidence="9">
    <location>
        <position position="76"/>
    </location>
    <ligand>
        <name>[4Fe-4S] cluster</name>
        <dbReference type="ChEBI" id="CHEBI:49883"/>
    </ligand>
</feature>
<dbReference type="PROSITE" id="PS50926">
    <property type="entry name" value="TRAM"/>
    <property type="match status" value="1"/>
</dbReference>
<dbReference type="InterPro" id="IPR001566">
    <property type="entry name" value="23S_rRNA_MeTrfase_RlmD"/>
</dbReference>
<dbReference type="Gene3D" id="3.40.50.150">
    <property type="entry name" value="Vaccinia Virus protein VP39"/>
    <property type="match status" value="1"/>
</dbReference>
<dbReference type="AlphaFoldDB" id="A0A6N0HNC5"/>
<evidence type="ECO:0000256" key="6">
    <source>
        <dbReference type="ARBA" id="ARBA00022723"/>
    </source>
</evidence>
<evidence type="ECO:0000313" key="13">
    <source>
        <dbReference type="EMBL" id="QKQ23805.1"/>
    </source>
</evidence>
<feature type="binding site" evidence="9">
    <location>
        <position position="82"/>
    </location>
    <ligand>
        <name>[4Fe-4S] cluster</name>
        <dbReference type="ChEBI" id="CHEBI:49883"/>
    </ligand>
</feature>
<evidence type="ECO:0000256" key="5">
    <source>
        <dbReference type="ARBA" id="ARBA00022691"/>
    </source>
</evidence>
<evidence type="ECO:0000256" key="11">
    <source>
        <dbReference type="PROSITE-ProRule" id="PRU10015"/>
    </source>
</evidence>
<evidence type="ECO:0000256" key="4">
    <source>
        <dbReference type="ARBA" id="ARBA00022679"/>
    </source>
</evidence>
<keyword evidence="2 9" id="KW-0698">rRNA processing</keyword>
<dbReference type="InterPro" id="IPR029063">
    <property type="entry name" value="SAM-dependent_MTases_sf"/>
</dbReference>
<dbReference type="Pfam" id="PF01938">
    <property type="entry name" value="TRAM"/>
    <property type="match status" value="1"/>
</dbReference>
<feature type="binding site" evidence="9 10">
    <location>
        <position position="271"/>
    </location>
    <ligand>
        <name>S-adenosyl-L-methionine</name>
        <dbReference type="ChEBI" id="CHEBI:59789"/>
    </ligand>
</feature>
<evidence type="ECO:0000256" key="2">
    <source>
        <dbReference type="ARBA" id="ARBA00022552"/>
    </source>
</evidence>
<keyword evidence="3 9" id="KW-0489">Methyltransferase</keyword>
<dbReference type="SUPFAM" id="SSF50249">
    <property type="entry name" value="Nucleic acid-binding proteins"/>
    <property type="match status" value="1"/>
</dbReference>
<dbReference type="NCBIfam" id="NF009639">
    <property type="entry name" value="PRK13168.1"/>
    <property type="match status" value="1"/>
</dbReference>
<proteinExistence type="inferred from homology"/>
<dbReference type="Pfam" id="PF05958">
    <property type="entry name" value="tRNA_U5-meth_tr"/>
    <property type="match status" value="1"/>
</dbReference>
<comment type="catalytic activity">
    <reaction evidence="9">
        <text>uridine(1939) in 23S rRNA + S-adenosyl-L-methionine = 5-methyluridine(1939) in 23S rRNA + S-adenosyl-L-homocysteine + H(+)</text>
        <dbReference type="Rhea" id="RHEA:42908"/>
        <dbReference type="Rhea" id="RHEA-COMP:10278"/>
        <dbReference type="Rhea" id="RHEA-COMP:10279"/>
        <dbReference type="ChEBI" id="CHEBI:15378"/>
        <dbReference type="ChEBI" id="CHEBI:57856"/>
        <dbReference type="ChEBI" id="CHEBI:59789"/>
        <dbReference type="ChEBI" id="CHEBI:65315"/>
        <dbReference type="ChEBI" id="CHEBI:74447"/>
        <dbReference type="EC" id="2.1.1.190"/>
    </reaction>
</comment>
<feature type="binding site" evidence="9 10">
    <location>
        <position position="300"/>
    </location>
    <ligand>
        <name>S-adenosyl-L-methionine</name>
        <dbReference type="ChEBI" id="CHEBI:59789"/>
    </ligand>
</feature>
<evidence type="ECO:0000313" key="14">
    <source>
        <dbReference type="Proteomes" id="UP000509429"/>
    </source>
</evidence>
<comment type="function">
    <text evidence="9">Catalyzes the formation of 5-methyl-uridine at position 1939 (m5U1939) in 23S rRNA.</text>
</comment>
<organism evidence="13 14">
    <name type="scientific">Candidatus Ruthia endofausta</name>
    <dbReference type="NCBI Taxonomy" id="2738852"/>
    <lineage>
        <taxon>Bacteria</taxon>
        <taxon>Pseudomonadati</taxon>
        <taxon>Pseudomonadota</taxon>
        <taxon>Gammaproteobacteria</taxon>
        <taxon>Candidatus Pseudothioglobaceae</taxon>
        <taxon>Candidatus Ruthturnera</taxon>
    </lineage>
</organism>
<dbReference type="GO" id="GO:0051539">
    <property type="term" value="F:4 iron, 4 sulfur cluster binding"/>
    <property type="evidence" value="ECO:0007669"/>
    <property type="project" value="UniProtKB-KW"/>
</dbReference>
<keyword evidence="7 9" id="KW-0408">Iron</keyword>
<accession>A0A6N0HNC5</accession>
<dbReference type="PANTHER" id="PTHR11061:SF49">
    <property type="entry name" value="23S RRNA (URACIL(1939)-C(5))-METHYLTRANSFERASE RLMD"/>
    <property type="match status" value="1"/>
</dbReference>
<dbReference type="Gene3D" id="2.40.50.140">
    <property type="entry name" value="Nucleic acid-binding proteins"/>
    <property type="match status" value="1"/>
</dbReference>
<reference evidence="13 14" key="1">
    <citation type="submission" date="2020-05" db="EMBL/GenBank/DDBJ databases">
        <title>Horizontal transmission and recombination maintain forever young bacterial symbiont genomes.</title>
        <authorList>
            <person name="Russell S.L."/>
            <person name="Pepper-Tunick E."/>
            <person name="Svedberg J."/>
            <person name="Byrne A."/>
            <person name="Ruelas Castillo J."/>
            <person name="Vollmers C."/>
            <person name="Beinart R.A."/>
            <person name="Corbett-Detig R."/>
        </authorList>
    </citation>
    <scope>NUCLEOTIDE SEQUENCE [LARGE SCALE GENOMIC DNA]</scope>
    <source>
        <strain evidence="13">JDF_Ridge</strain>
    </source>
</reference>
<dbReference type="Proteomes" id="UP000509429">
    <property type="component" value="Chromosome"/>
</dbReference>
<sequence length="438" mass="49274">MGRRRKPKAKTYELNIESLSHEGRGIARFEDKVIFVSGALPGELVIANRTFSRAKFEEADVRQVLKPTDNRITPKCDVFGICGGCSFQHLSSEDQIQVKGDWLKDALANQAKVEPKTWLEPLQVQSWGYRRKARLSIRYVAKKDKVLVGFREKKSSFITNMSRCEVLHPSIGEHLEVLADCIERLSIKSSIVQFEVAIAENNTVLTLRHLEPLSVKDEQILADCAQELDITFYTQSGGLDSVKPLDQPVVLTYSHPNHDIVMEFLSTDFVQVNFKLNQQMVDLALELLELNESDEVIDLFCGLGNFTLPIARHAKHVLGIEGDLGLIERAKYNAQKNNITNVDFYKADLFKEVAGFEWFRGKTYNKALIDPARSGAVEIVELLPTLGVKRLVYVSCNPATLARDTLKLIESGFTLETAGVMDMFPQTAHVESIALFTR</sequence>
<keyword evidence="4 9" id="KW-0808">Transferase</keyword>
<dbReference type="NCBIfam" id="TIGR00479">
    <property type="entry name" value="rumA"/>
    <property type="match status" value="1"/>
</dbReference>